<dbReference type="InterPro" id="IPR017907">
    <property type="entry name" value="Znf_RING_CS"/>
</dbReference>
<keyword evidence="5 14" id="KW-0808">Transferase</keyword>
<dbReference type="SMART" id="SM00184">
    <property type="entry name" value="RING"/>
    <property type="match status" value="1"/>
</dbReference>
<keyword evidence="11 14" id="KW-0175">Coiled coil</keyword>
<keyword evidence="6 14" id="KW-0479">Metal-binding</keyword>
<dbReference type="EC" id="2.3.2.27" evidence="14"/>
<dbReference type="RefSeq" id="XP_004343252.2">
    <property type="nucleotide sequence ID" value="XM_004343202.2"/>
</dbReference>
<dbReference type="InterPro" id="IPR013083">
    <property type="entry name" value="Znf_RING/FYVE/PHD"/>
</dbReference>
<evidence type="ECO:0000256" key="5">
    <source>
        <dbReference type="ARBA" id="ARBA00022679"/>
    </source>
</evidence>
<gene>
    <name evidence="17" type="ORF">CAOG_007393</name>
</gene>
<dbReference type="GO" id="GO:0061630">
    <property type="term" value="F:ubiquitin protein ligase activity"/>
    <property type="evidence" value="ECO:0007669"/>
    <property type="project" value="UniProtKB-EC"/>
</dbReference>
<dbReference type="CDD" id="cd16499">
    <property type="entry name" value="RING-HC_Bre1-like"/>
    <property type="match status" value="1"/>
</dbReference>
<name>A0A0D2WWW8_CAPO3</name>
<dbReference type="PhylomeDB" id="A0A0D2WWW8"/>
<comment type="subcellular location">
    <subcellularLocation>
        <location evidence="2 14">Nucleus</location>
    </subcellularLocation>
</comment>
<evidence type="ECO:0000256" key="6">
    <source>
        <dbReference type="ARBA" id="ARBA00022723"/>
    </source>
</evidence>
<dbReference type="GO" id="GO:0006325">
    <property type="term" value="P:chromatin organization"/>
    <property type="evidence" value="ECO:0007669"/>
    <property type="project" value="UniProtKB-KW"/>
</dbReference>
<evidence type="ECO:0000259" key="16">
    <source>
        <dbReference type="PROSITE" id="PS50089"/>
    </source>
</evidence>
<keyword evidence="8 14" id="KW-0833">Ubl conjugation pathway</keyword>
<dbReference type="eggNOG" id="KOG0978">
    <property type="taxonomic scope" value="Eukaryota"/>
</dbReference>
<dbReference type="InParanoid" id="A0A0D2WWW8"/>
<dbReference type="AlphaFoldDB" id="A0A0D2WWW8"/>
<keyword evidence="18" id="KW-1185">Reference proteome</keyword>
<keyword evidence="12 14" id="KW-0539">Nucleus</keyword>
<feature type="domain" description="RING-type" evidence="16">
    <location>
        <begin position="271"/>
        <end position="309"/>
    </location>
</feature>
<organism evidence="17 18">
    <name type="scientific">Capsaspora owczarzaki (strain ATCC 30864)</name>
    <dbReference type="NCBI Taxonomy" id="595528"/>
    <lineage>
        <taxon>Eukaryota</taxon>
        <taxon>Filasterea</taxon>
        <taxon>Capsaspora</taxon>
    </lineage>
</organism>
<evidence type="ECO:0000256" key="3">
    <source>
        <dbReference type="ARBA" id="ARBA00004906"/>
    </source>
</evidence>
<evidence type="ECO:0000256" key="14">
    <source>
        <dbReference type="RuleBase" id="RU365038"/>
    </source>
</evidence>
<dbReference type="InterPro" id="IPR001841">
    <property type="entry name" value="Znf_RING"/>
</dbReference>
<dbReference type="PROSITE" id="PS00518">
    <property type="entry name" value="ZF_RING_1"/>
    <property type="match status" value="1"/>
</dbReference>
<dbReference type="Proteomes" id="UP000008743">
    <property type="component" value="Unassembled WGS sequence"/>
</dbReference>
<evidence type="ECO:0000256" key="9">
    <source>
        <dbReference type="ARBA" id="ARBA00022833"/>
    </source>
</evidence>
<dbReference type="PANTHER" id="PTHR23163:SF0">
    <property type="entry name" value="E3 UBIQUITIN-PROTEIN LIGASE BRE1"/>
    <property type="match status" value="1"/>
</dbReference>
<feature type="coiled-coil region" evidence="15">
    <location>
        <begin position="23"/>
        <end position="108"/>
    </location>
</feature>
<dbReference type="PANTHER" id="PTHR23163">
    <property type="entry name" value="RING FINGER PROTEIN-RELATED"/>
    <property type="match status" value="1"/>
</dbReference>
<proteinExistence type="inferred from homology"/>
<dbReference type="InterPro" id="IPR013956">
    <property type="entry name" value="E3_ubiquit_lig_Bre1"/>
</dbReference>
<dbReference type="InterPro" id="IPR018957">
    <property type="entry name" value="Znf_C3HC4_RING-type"/>
</dbReference>
<evidence type="ECO:0000256" key="7">
    <source>
        <dbReference type="ARBA" id="ARBA00022771"/>
    </source>
</evidence>
<keyword evidence="10 14" id="KW-0156">Chromatin regulator</keyword>
<comment type="pathway">
    <text evidence="3 14">Protein modification; protein ubiquitination.</text>
</comment>
<dbReference type="GO" id="GO:0016567">
    <property type="term" value="P:protein ubiquitination"/>
    <property type="evidence" value="ECO:0007669"/>
    <property type="project" value="UniProtKB-UniRule"/>
</dbReference>
<evidence type="ECO:0000256" key="15">
    <source>
        <dbReference type="SAM" id="Coils"/>
    </source>
</evidence>
<dbReference type="STRING" id="595528.A0A0D2WWW8"/>
<dbReference type="UniPathway" id="UPA00143"/>
<dbReference type="GO" id="GO:0033503">
    <property type="term" value="C:HULC complex"/>
    <property type="evidence" value="ECO:0007669"/>
    <property type="project" value="TreeGrafter"/>
</dbReference>
<reference evidence="18" key="1">
    <citation type="submission" date="2011-02" db="EMBL/GenBank/DDBJ databases">
        <title>The Genome Sequence of Capsaspora owczarzaki ATCC 30864.</title>
        <authorList>
            <person name="Russ C."/>
            <person name="Cuomo C."/>
            <person name="Burger G."/>
            <person name="Gray M.W."/>
            <person name="Holland P.W.H."/>
            <person name="King N."/>
            <person name="Lang F.B.F."/>
            <person name="Roger A.J."/>
            <person name="Ruiz-Trillo I."/>
            <person name="Young S.K."/>
            <person name="Zeng Q."/>
            <person name="Gargeya S."/>
            <person name="Alvarado L."/>
            <person name="Berlin A."/>
            <person name="Chapman S.B."/>
            <person name="Chen Z."/>
            <person name="Freedman E."/>
            <person name="Gellesch M."/>
            <person name="Goldberg J."/>
            <person name="Griggs A."/>
            <person name="Gujja S."/>
            <person name="Heilman E."/>
            <person name="Heiman D."/>
            <person name="Howarth C."/>
            <person name="Mehta T."/>
            <person name="Neiman D."/>
            <person name="Pearson M."/>
            <person name="Roberts A."/>
            <person name="Saif S."/>
            <person name="Shea T."/>
            <person name="Shenoy N."/>
            <person name="Sisk P."/>
            <person name="Stolte C."/>
            <person name="Sykes S."/>
            <person name="White J."/>
            <person name="Yandava C."/>
            <person name="Haas B."/>
            <person name="Nusbaum C."/>
            <person name="Birren B."/>
        </authorList>
    </citation>
    <scope>NUCLEOTIDE SEQUENCE</scope>
    <source>
        <strain evidence="18">ATCC 30864</strain>
    </source>
</reference>
<evidence type="ECO:0000313" key="17">
    <source>
        <dbReference type="EMBL" id="KJE97555.1"/>
    </source>
</evidence>
<evidence type="ECO:0000256" key="8">
    <source>
        <dbReference type="ARBA" id="ARBA00022786"/>
    </source>
</evidence>
<keyword evidence="9 14" id="KW-0862">Zinc</keyword>
<evidence type="ECO:0000256" key="12">
    <source>
        <dbReference type="ARBA" id="ARBA00023242"/>
    </source>
</evidence>
<dbReference type="GO" id="GO:0005634">
    <property type="term" value="C:nucleus"/>
    <property type="evidence" value="ECO:0007669"/>
    <property type="project" value="UniProtKB-SubCell"/>
</dbReference>
<evidence type="ECO:0000313" key="18">
    <source>
        <dbReference type="Proteomes" id="UP000008743"/>
    </source>
</evidence>
<evidence type="ECO:0000256" key="10">
    <source>
        <dbReference type="ARBA" id="ARBA00022853"/>
    </source>
</evidence>
<evidence type="ECO:0000256" key="11">
    <source>
        <dbReference type="ARBA" id="ARBA00023054"/>
    </source>
</evidence>
<dbReference type="SUPFAM" id="SSF57850">
    <property type="entry name" value="RING/U-box"/>
    <property type="match status" value="1"/>
</dbReference>
<comment type="similarity">
    <text evidence="4 14">Belongs to the BRE1 family.</text>
</comment>
<dbReference type="EMBL" id="KE346374">
    <property type="protein sequence ID" value="KJE97555.1"/>
    <property type="molecule type" value="Genomic_DNA"/>
</dbReference>
<accession>A0A0D2WWW8</accession>
<protein>
    <recommendedName>
        <fullName evidence="14">E3 ubiquitin protein ligase</fullName>
        <ecNumber evidence="14">2.3.2.27</ecNumber>
    </recommendedName>
</protein>
<feature type="coiled-coil region" evidence="15">
    <location>
        <begin position="137"/>
        <end position="227"/>
    </location>
</feature>
<evidence type="ECO:0000256" key="4">
    <source>
        <dbReference type="ARBA" id="ARBA00005555"/>
    </source>
</evidence>
<keyword evidence="7 13" id="KW-0863">Zinc-finger</keyword>
<dbReference type="Gene3D" id="3.30.40.10">
    <property type="entry name" value="Zinc/RING finger domain, C3HC4 (zinc finger)"/>
    <property type="match status" value="1"/>
</dbReference>
<evidence type="ECO:0000256" key="13">
    <source>
        <dbReference type="PROSITE-ProRule" id="PRU00175"/>
    </source>
</evidence>
<sequence length="323" mass="37399">MLLNVYKSSSREPRDKVDVLAAERRTAAENTELRARLSELEKLTQGGDVGTAFRVSRQQVEELSRQLDSKKQDEDALIAEMDSIGQSFQDMQEQNSRLLQQLNEKDDANFQLMSERLKASQLQQMLRDEKDIIEGKMAAMQAQVEAQNELLKKFEERERAIHEQLDVAEKDGLLKIQLIEGFKRKAVDLSAEVQQNNAVLERLKEAHDKLEEALRVKTEQAETLANKELKLVDENNYLQAKIGKSKKLELKDKTKISDKSESQQYRQLIFCPICRTNVKDTVMLRCFHSFCNECVQKRYDTRQRACPTCAKQFGANDFQRFYL</sequence>
<dbReference type="OrthoDB" id="10266039at2759"/>
<evidence type="ECO:0000256" key="2">
    <source>
        <dbReference type="ARBA" id="ARBA00004123"/>
    </source>
</evidence>
<dbReference type="PROSITE" id="PS50089">
    <property type="entry name" value="ZF_RING_2"/>
    <property type="match status" value="1"/>
</dbReference>
<dbReference type="Pfam" id="PF00097">
    <property type="entry name" value="zf-C3HC4"/>
    <property type="match status" value="1"/>
</dbReference>
<dbReference type="GO" id="GO:0008270">
    <property type="term" value="F:zinc ion binding"/>
    <property type="evidence" value="ECO:0007669"/>
    <property type="project" value="UniProtKB-KW"/>
</dbReference>
<comment type="catalytic activity">
    <reaction evidence="1 14">
        <text>S-ubiquitinyl-[E2 ubiquitin-conjugating enzyme]-L-cysteine + [acceptor protein]-L-lysine = [E2 ubiquitin-conjugating enzyme]-L-cysteine + N(6)-ubiquitinyl-[acceptor protein]-L-lysine.</text>
        <dbReference type="EC" id="2.3.2.27"/>
    </reaction>
</comment>
<evidence type="ECO:0000256" key="1">
    <source>
        <dbReference type="ARBA" id="ARBA00000900"/>
    </source>
</evidence>